<dbReference type="GO" id="GO:0055085">
    <property type="term" value="P:transmembrane transport"/>
    <property type="evidence" value="ECO:0007669"/>
    <property type="project" value="InterPro"/>
</dbReference>
<dbReference type="CDD" id="cd06261">
    <property type="entry name" value="TM_PBP2"/>
    <property type="match status" value="1"/>
</dbReference>
<dbReference type="PROSITE" id="PS50928">
    <property type="entry name" value="ABC_TM1"/>
    <property type="match status" value="1"/>
</dbReference>
<evidence type="ECO:0000256" key="1">
    <source>
        <dbReference type="ARBA" id="ARBA00004141"/>
    </source>
</evidence>
<dbReference type="PANTHER" id="PTHR43759">
    <property type="entry name" value="TREHALOSE TRANSPORT SYSTEM PERMEASE PROTEIN SUGA"/>
    <property type="match status" value="1"/>
</dbReference>
<feature type="transmembrane region" description="Helical" evidence="5">
    <location>
        <begin position="100"/>
        <end position="120"/>
    </location>
</feature>
<comment type="similarity">
    <text evidence="5">Belongs to the binding-protein-dependent transport system permease family.</text>
</comment>
<evidence type="ECO:0000256" key="2">
    <source>
        <dbReference type="ARBA" id="ARBA00022692"/>
    </source>
</evidence>
<feature type="domain" description="ABC transmembrane type-1" evidence="6">
    <location>
        <begin position="65"/>
        <end position="287"/>
    </location>
</feature>
<name>A0A075HUS6_9ARCH</name>
<feature type="transmembrane region" description="Helical" evidence="5">
    <location>
        <begin position="266"/>
        <end position="288"/>
    </location>
</feature>
<keyword evidence="3 5" id="KW-1133">Transmembrane helix</keyword>
<evidence type="ECO:0000256" key="4">
    <source>
        <dbReference type="ARBA" id="ARBA00023136"/>
    </source>
</evidence>
<feature type="transmembrane region" description="Helical" evidence="5">
    <location>
        <begin position="7"/>
        <end position="27"/>
    </location>
</feature>
<dbReference type="EMBL" id="KF901136">
    <property type="protein sequence ID" value="AIF19370.1"/>
    <property type="molecule type" value="Genomic_DNA"/>
</dbReference>
<dbReference type="PANTHER" id="PTHR43759:SF1">
    <property type="entry name" value="GLUCOSE IMPORT SYSTEM PERMEASE PROTEIN GLCT"/>
    <property type="match status" value="1"/>
</dbReference>
<evidence type="ECO:0000313" key="7">
    <source>
        <dbReference type="EMBL" id="AIF19370.1"/>
    </source>
</evidence>
<reference evidence="7" key="1">
    <citation type="journal article" date="2014" name="Genome Biol. Evol.">
        <title>Pangenome evidence for extensive interdomain horizontal transfer affecting lineage core and shell genes in uncultured planktonic thaumarchaeota and euryarchaeota.</title>
        <authorList>
            <person name="Deschamps P."/>
            <person name="Zivanovic Y."/>
            <person name="Moreira D."/>
            <person name="Rodriguez-Valera F."/>
            <person name="Lopez-Garcia P."/>
        </authorList>
    </citation>
    <scope>NUCLEOTIDE SEQUENCE</scope>
</reference>
<protein>
    <submittedName>
        <fullName evidence="7">ABC transporter, permease protein. putative (ABC.MS.P)</fullName>
    </submittedName>
</protein>
<sequence>MTNLKVPYIFLIPSLIIIFLAGIGPVFQSFLLSLSEFSLVNPSQAPVGFQNYIALLSDSIFWKAIQVTLLLVFGSVLLEFVVGIFLALLITSSGKRARTVFSSIFVIPIAVAPIVTGILWSPNSVFDDLNTLLYYGLSLGTYIDTTKPFTYYSLIIISDAWIWAPLMMLVTVAIIRSIPKEQYEAAEVMGASSWTKFQKITFPAIIVSPAILVTLLLRTADAFRMFEVPYAWNFWLGQDAELGASVDTVSVLMWKMFSSTLYDFPIAQITTIAIVLLMVTLTTCALVLRRSPRLME</sequence>
<gene>
    <name evidence="7" type="primary">ABC.MS.P</name>
</gene>
<keyword evidence="2 5" id="KW-0812">Transmembrane</keyword>
<dbReference type="InterPro" id="IPR035906">
    <property type="entry name" value="MetI-like_sf"/>
</dbReference>
<comment type="subcellular location">
    <subcellularLocation>
        <location evidence="5">Cell membrane</location>
        <topology evidence="5">Multi-pass membrane protein</topology>
    </subcellularLocation>
    <subcellularLocation>
        <location evidence="1">Membrane</location>
        <topology evidence="1">Multi-pass membrane protein</topology>
    </subcellularLocation>
</comment>
<evidence type="ECO:0000256" key="5">
    <source>
        <dbReference type="RuleBase" id="RU363032"/>
    </source>
</evidence>
<organism evidence="7">
    <name type="scientific">uncultured marine thaumarchaeote KM3_86_F11</name>
    <dbReference type="NCBI Taxonomy" id="1456322"/>
    <lineage>
        <taxon>Archaea</taxon>
        <taxon>Nitrososphaerota</taxon>
        <taxon>environmental samples</taxon>
    </lineage>
</organism>
<dbReference type="AlphaFoldDB" id="A0A075HUS6"/>
<dbReference type="Pfam" id="PF00528">
    <property type="entry name" value="BPD_transp_1"/>
    <property type="match status" value="1"/>
</dbReference>
<feature type="transmembrane region" description="Helical" evidence="5">
    <location>
        <begin position="160"/>
        <end position="179"/>
    </location>
</feature>
<dbReference type="SUPFAM" id="SSF161098">
    <property type="entry name" value="MetI-like"/>
    <property type="match status" value="1"/>
</dbReference>
<proteinExistence type="inferred from homology"/>
<evidence type="ECO:0000259" key="6">
    <source>
        <dbReference type="PROSITE" id="PS50928"/>
    </source>
</evidence>
<evidence type="ECO:0000256" key="3">
    <source>
        <dbReference type="ARBA" id="ARBA00022989"/>
    </source>
</evidence>
<accession>A0A075HUS6</accession>
<dbReference type="InterPro" id="IPR000515">
    <property type="entry name" value="MetI-like"/>
</dbReference>
<dbReference type="Gene3D" id="1.10.3720.10">
    <property type="entry name" value="MetI-like"/>
    <property type="match status" value="1"/>
</dbReference>
<dbReference type="GO" id="GO:0005886">
    <property type="term" value="C:plasma membrane"/>
    <property type="evidence" value="ECO:0007669"/>
    <property type="project" value="UniProtKB-SubCell"/>
</dbReference>
<feature type="transmembrane region" description="Helical" evidence="5">
    <location>
        <begin position="64"/>
        <end position="88"/>
    </location>
</feature>
<keyword evidence="5" id="KW-0813">Transport</keyword>
<keyword evidence="4 5" id="KW-0472">Membrane</keyword>
<feature type="transmembrane region" description="Helical" evidence="5">
    <location>
        <begin position="200"/>
        <end position="220"/>
    </location>
</feature>
<dbReference type="InterPro" id="IPR052730">
    <property type="entry name" value="Sugar_ABC_transporter"/>
</dbReference>